<evidence type="ECO:0000313" key="1">
    <source>
        <dbReference type="EMBL" id="EGJ33147.1"/>
    </source>
</evidence>
<dbReference type="HOGENOM" id="CLU_3119958_0_0_3"/>
<gene>
    <name evidence="1" type="ORF">LYNGBM3L_50820</name>
</gene>
<proteinExistence type="predicted"/>
<protein>
    <submittedName>
        <fullName evidence="1">Uncharacterized protein</fullName>
    </submittedName>
</protein>
<keyword evidence="2" id="KW-1185">Reference proteome</keyword>
<dbReference type="AlphaFoldDB" id="F4XQI4"/>
<sequence>MTNLLLIAVILLMGLGIIYVLQKGLNEIIRGMESLNERLKRIEETLDRKQ</sequence>
<organism evidence="1 2">
    <name type="scientific">Moorena producens 3L</name>
    <dbReference type="NCBI Taxonomy" id="489825"/>
    <lineage>
        <taxon>Bacteria</taxon>
        <taxon>Bacillati</taxon>
        <taxon>Cyanobacteriota</taxon>
        <taxon>Cyanophyceae</taxon>
        <taxon>Coleofasciculales</taxon>
        <taxon>Coleofasciculaceae</taxon>
        <taxon>Moorena</taxon>
    </lineage>
</organism>
<dbReference type="Proteomes" id="UP000003959">
    <property type="component" value="Unassembled WGS sequence"/>
</dbReference>
<accession>F4XQI4</accession>
<dbReference type="RefSeq" id="WP_008182901.1">
    <property type="nucleotide sequence ID" value="NZ_GL890869.1"/>
</dbReference>
<name>F4XQI4_9CYAN</name>
<evidence type="ECO:0000313" key="2">
    <source>
        <dbReference type="Proteomes" id="UP000003959"/>
    </source>
</evidence>
<dbReference type="EMBL" id="GL890869">
    <property type="protein sequence ID" value="EGJ33147.1"/>
    <property type="molecule type" value="Genomic_DNA"/>
</dbReference>
<reference evidence="2" key="1">
    <citation type="journal article" date="2011" name="Proc. Natl. Acad. Sci. U.S.A.">
        <title>Genomic insights into the physiology and ecology of the marine filamentous cyanobacterium Lyngbya majuscula.</title>
        <authorList>
            <person name="Jones A.C."/>
            <person name="Monroe E.A."/>
            <person name="Podell S."/>
            <person name="Hess W.R."/>
            <person name="Klages S."/>
            <person name="Esquenazi E."/>
            <person name="Niessen S."/>
            <person name="Hoover H."/>
            <person name="Rothmann M."/>
            <person name="Lasken R.S."/>
            <person name="Yates J.R.III."/>
            <person name="Reinhardt R."/>
            <person name="Kube M."/>
            <person name="Burkart M.D."/>
            <person name="Allen E.E."/>
            <person name="Dorrestein P.C."/>
            <person name="Gerwick W.H."/>
            <person name="Gerwick L."/>
        </authorList>
    </citation>
    <scope>NUCLEOTIDE SEQUENCE [LARGE SCALE GENOMIC DNA]</scope>
    <source>
        <strain evidence="2">3L</strain>
    </source>
</reference>